<accession>X1H5S7</accession>
<organism evidence="1">
    <name type="scientific">marine sediment metagenome</name>
    <dbReference type="NCBI Taxonomy" id="412755"/>
    <lineage>
        <taxon>unclassified sequences</taxon>
        <taxon>metagenomes</taxon>
        <taxon>ecological metagenomes</taxon>
    </lineage>
</organism>
<reference evidence="1" key="1">
    <citation type="journal article" date="2014" name="Front. Microbiol.">
        <title>High frequency of phylogenetically diverse reductive dehalogenase-homologous genes in deep subseafloor sedimentary metagenomes.</title>
        <authorList>
            <person name="Kawai M."/>
            <person name="Futagami T."/>
            <person name="Toyoda A."/>
            <person name="Takaki Y."/>
            <person name="Nishi S."/>
            <person name="Hori S."/>
            <person name="Arai W."/>
            <person name="Tsubouchi T."/>
            <person name="Morono Y."/>
            <person name="Uchiyama I."/>
            <person name="Ito T."/>
            <person name="Fujiyama A."/>
            <person name="Inagaki F."/>
            <person name="Takami H."/>
        </authorList>
    </citation>
    <scope>NUCLEOTIDE SEQUENCE</scope>
    <source>
        <strain evidence="1">Expedition CK06-06</strain>
    </source>
</reference>
<evidence type="ECO:0008006" key="2">
    <source>
        <dbReference type="Google" id="ProtNLM"/>
    </source>
</evidence>
<protein>
    <recommendedName>
        <fullName evidence="2">Nucleotidyl transferase AbiEii/AbiGii toxin family protein</fullName>
    </recommendedName>
</protein>
<name>X1H5S7_9ZZZZ</name>
<dbReference type="EMBL" id="BARU01033272">
    <property type="protein sequence ID" value="GAH65501.1"/>
    <property type="molecule type" value="Genomic_DNA"/>
</dbReference>
<dbReference type="AlphaFoldDB" id="X1H5S7"/>
<evidence type="ECO:0000313" key="1">
    <source>
        <dbReference type="EMBL" id="GAH65501.1"/>
    </source>
</evidence>
<dbReference type="Pfam" id="PF08843">
    <property type="entry name" value="AbiEii"/>
    <property type="match status" value="1"/>
</dbReference>
<comment type="caution">
    <text evidence="1">The sequence shown here is derived from an EMBL/GenBank/DDBJ whole genome shotgun (WGS) entry which is preliminary data.</text>
</comment>
<dbReference type="InterPro" id="IPR014942">
    <property type="entry name" value="AbiEii"/>
</dbReference>
<gene>
    <name evidence="1" type="ORF">S03H2_52379</name>
</gene>
<proteinExistence type="predicted"/>
<sequence>MIHENKDEFIKALGRASKKKGFLLPLIEKDYYLTLILSRVYELSENLVFKGGTCLNKVYYVYYRLSEDIDFSMILPQYEATRGQRRKCIQPVKDKIEKYIEQFGMRLDDAGNPGRNESKQYVFYFVYQSALRKVEAKIKLEIGLRFNPLDTIKKRPVQHVFLHPFTGDPLFDG</sequence>
<dbReference type="Gene3D" id="3.10.450.620">
    <property type="entry name" value="JHP933, nucleotidyltransferase-like core domain"/>
    <property type="match status" value="1"/>
</dbReference>
<feature type="non-terminal residue" evidence="1">
    <location>
        <position position="173"/>
    </location>
</feature>